<dbReference type="GeneID" id="85351989"/>
<reference evidence="1" key="1">
    <citation type="submission" date="2023-06" db="EMBL/GenBank/DDBJ databases">
        <authorList>
            <consortium name="Lawrence Berkeley National Laboratory"/>
            <person name="Ahrendt S."/>
            <person name="Sahu N."/>
            <person name="Indic B."/>
            <person name="Wong-Bajracharya J."/>
            <person name="Merenyi Z."/>
            <person name="Ke H.-M."/>
            <person name="Monk M."/>
            <person name="Kocsube S."/>
            <person name="Drula E."/>
            <person name="Lipzen A."/>
            <person name="Balint B."/>
            <person name="Henrissat B."/>
            <person name="Andreopoulos B."/>
            <person name="Martin F.M."/>
            <person name="Harder C.B."/>
            <person name="Rigling D."/>
            <person name="Ford K.L."/>
            <person name="Foster G.D."/>
            <person name="Pangilinan J."/>
            <person name="Papanicolaou A."/>
            <person name="Barry K."/>
            <person name="LaButti K."/>
            <person name="Viragh M."/>
            <person name="Koriabine M."/>
            <person name="Yan M."/>
            <person name="Riley R."/>
            <person name="Champramary S."/>
            <person name="Plett K.L."/>
            <person name="Tsai I.J."/>
            <person name="Slot J."/>
            <person name="Sipos G."/>
            <person name="Plett J."/>
            <person name="Nagy L.G."/>
            <person name="Grigoriev I.V."/>
        </authorList>
    </citation>
    <scope>NUCLEOTIDE SEQUENCE</scope>
    <source>
        <strain evidence="1">CCBAS 213</strain>
    </source>
</reference>
<dbReference type="Gene3D" id="3.30.230.90">
    <property type="match status" value="1"/>
</dbReference>
<dbReference type="PANTHER" id="PTHR31051">
    <property type="entry name" value="PROTEASOME ASSEMBLY CHAPERONE 3"/>
    <property type="match status" value="1"/>
</dbReference>
<dbReference type="AlphaFoldDB" id="A0AA39TZM5"/>
<evidence type="ECO:0000313" key="1">
    <source>
        <dbReference type="EMBL" id="KAK0463950.1"/>
    </source>
</evidence>
<dbReference type="RefSeq" id="XP_060335260.1">
    <property type="nucleotide sequence ID" value="XM_060468441.1"/>
</dbReference>
<comment type="caution">
    <text evidence="1">The sequence shown here is derived from an EMBL/GenBank/DDBJ whole genome shotgun (WGS) entry which is preliminary data.</text>
</comment>
<sequence>MGSRQTAKELARNLTEVVIQRFSDRILVLVTQLGKVGNLIQATLPPTTPLIAASVVDPTDPNAISLPPPPPAIQLTPLLGNAPSEHVQTLHNLFASQIATLVWVAEEESIMQPSRQSVIVGIALQKSDVNEGGELSDSERATFLGVMDMVQGLLIQKR</sequence>
<keyword evidence="2" id="KW-1185">Reference proteome</keyword>
<organism evidence="1 2">
    <name type="scientific">Armillaria tabescens</name>
    <name type="common">Ringless honey mushroom</name>
    <name type="synonym">Agaricus tabescens</name>
    <dbReference type="NCBI Taxonomy" id="1929756"/>
    <lineage>
        <taxon>Eukaryota</taxon>
        <taxon>Fungi</taxon>
        <taxon>Dikarya</taxon>
        <taxon>Basidiomycota</taxon>
        <taxon>Agaricomycotina</taxon>
        <taxon>Agaricomycetes</taxon>
        <taxon>Agaricomycetidae</taxon>
        <taxon>Agaricales</taxon>
        <taxon>Marasmiineae</taxon>
        <taxon>Physalacriaceae</taxon>
        <taxon>Desarmillaria</taxon>
    </lineage>
</organism>
<evidence type="ECO:0000313" key="2">
    <source>
        <dbReference type="Proteomes" id="UP001175211"/>
    </source>
</evidence>
<dbReference type="GO" id="GO:0043248">
    <property type="term" value="P:proteasome assembly"/>
    <property type="evidence" value="ECO:0007669"/>
    <property type="project" value="InterPro"/>
</dbReference>
<dbReference type="EMBL" id="JAUEPS010000007">
    <property type="protein sequence ID" value="KAK0463950.1"/>
    <property type="molecule type" value="Genomic_DNA"/>
</dbReference>
<dbReference type="PANTHER" id="PTHR31051:SF1">
    <property type="entry name" value="PROTEASOME ASSEMBLY CHAPERONE 3"/>
    <property type="match status" value="1"/>
</dbReference>
<dbReference type="InterPro" id="IPR053720">
    <property type="entry name" value="Psm_Assembly_Chaperone"/>
</dbReference>
<evidence type="ECO:0008006" key="3">
    <source>
        <dbReference type="Google" id="ProtNLM"/>
    </source>
</evidence>
<protein>
    <recommendedName>
        <fullName evidence="3">Proteasome assembly chaperone 3</fullName>
    </recommendedName>
</protein>
<proteinExistence type="predicted"/>
<dbReference type="InterPro" id="IPR018788">
    <property type="entry name" value="Proteasome_assmbl_chp_3"/>
</dbReference>
<dbReference type="Proteomes" id="UP001175211">
    <property type="component" value="Unassembled WGS sequence"/>
</dbReference>
<name>A0AA39TZM5_ARMTA</name>
<accession>A0AA39TZM5</accession>
<gene>
    <name evidence="1" type="ORF">EV420DRAFT_1303813</name>
</gene>